<dbReference type="EMBL" id="GBRH01274952">
    <property type="protein sequence ID" value="JAD22943.1"/>
    <property type="molecule type" value="Transcribed_RNA"/>
</dbReference>
<dbReference type="AlphaFoldDB" id="A0A0A9TDC9"/>
<reference evidence="1" key="1">
    <citation type="submission" date="2014-09" db="EMBL/GenBank/DDBJ databases">
        <authorList>
            <person name="Magalhaes I.L.F."/>
            <person name="Oliveira U."/>
            <person name="Santos F.R."/>
            <person name="Vidigal T.H.D.A."/>
            <person name="Brescovit A.D."/>
            <person name="Santos A.J."/>
        </authorList>
    </citation>
    <scope>NUCLEOTIDE SEQUENCE</scope>
    <source>
        <tissue evidence="1">Shoot tissue taken approximately 20 cm above the soil surface</tissue>
    </source>
</reference>
<sequence>MPTKKQSLNATLDAMHMFLS</sequence>
<organism evidence="1">
    <name type="scientific">Arundo donax</name>
    <name type="common">Giant reed</name>
    <name type="synonym">Donax arundinaceus</name>
    <dbReference type="NCBI Taxonomy" id="35708"/>
    <lineage>
        <taxon>Eukaryota</taxon>
        <taxon>Viridiplantae</taxon>
        <taxon>Streptophyta</taxon>
        <taxon>Embryophyta</taxon>
        <taxon>Tracheophyta</taxon>
        <taxon>Spermatophyta</taxon>
        <taxon>Magnoliopsida</taxon>
        <taxon>Liliopsida</taxon>
        <taxon>Poales</taxon>
        <taxon>Poaceae</taxon>
        <taxon>PACMAD clade</taxon>
        <taxon>Arundinoideae</taxon>
        <taxon>Arundineae</taxon>
        <taxon>Arundo</taxon>
    </lineage>
</organism>
<name>A0A0A9TDC9_ARUDO</name>
<reference evidence="1" key="2">
    <citation type="journal article" date="2015" name="Data Brief">
        <title>Shoot transcriptome of the giant reed, Arundo donax.</title>
        <authorList>
            <person name="Barrero R.A."/>
            <person name="Guerrero F.D."/>
            <person name="Moolhuijzen P."/>
            <person name="Goolsby J.A."/>
            <person name="Tidwell J."/>
            <person name="Bellgard S.E."/>
            <person name="Bellgard M.I."/>
        </authorList>
    </citation>
    <scope>NUCLEOTIDE SEQUENCE</scope>
    <source>
        <tissue evidence="1">Shoot tissue taken approximately 20 cm above the soil surface</tissue>
    </source>
</reference>
<proteinExistence type="predicted"/>
<evidence type="ECO:0000313" key="1">
    <source>
        <dbReference type="EMBL" id="JAD22943.1"/>
    </source>
</evidence>
<accession>A0A0A9TDC9</accession>
<protein>
    <submittedName>
        <fullName evidence="1">Uncharacterized protein</fullName>
    </submittedName>
</protein>